<evidence type="ECO:0000256" key="2">
    <source>
        <dbReference type="ARBA" id="ARBA00007090"/>
    </source>
</evidence>
<evidence type="ECO:0000256" key="6">
    <source>
        <dbReference type="ARBA" id="ARBA00022670"/>
    </source>
</evidence>
<evidence type="ECO:0000313" key="21">
    <source>
        <dbReference type="Proteomes" id="UP000229794"/>
    </source>
</evidence>
<keyword evidence="14" id="KW-0961">Cell wall biogenesis/degradation</keyword>
<keyword evidence="17" id="KW-1133">Transmembrane helix</keyword>
<evidence type="ECO:0000256" key="17">
    <source>
        <dbReference type="SAM" id="Phobius"/>
    </source>
</evidence>
<sequence>MNYFKDQNRKKVARRIVLFSLGGVFLVISVLVLSNVIWAMSVTIPDVGRLHNNQVRKSTQLYDRSGKVLLYDTNGLMRRTFVPIEEISPYLIDAIIAVEDASFYDHHGVRAGAVMRAIVANIGSKSLGQGGSTITQQVVKNTLLNEEKSLSKKIKEWILALRVERHFSKNEILETYFNEIPYGGIVYGAEEASKTYFHKSAKDLTLSEAGYLAALPQAPTYLSPWGPNLTNLKDRHDLVLDKMLEHGVISKDQHEKALEEEVDFEKRNIRNIKAPHFVFYVLSELEKKYGKEEPYNSGLQIITTLDWELQQESEEIIRTRAIQNGRNFRASNAALVAIDPKSGQILTMIGSRDFFDESIDGQVNVAVANRQPGSAFKPFAYATAFKKGYTPETVLFDLKTQFSTACAPYNFSNTYPCYTPNNHDNGFRGPMTMREALAQSINVVGVKTLYLAGLKNTIDTAQSLGITTLKDPERFGLSLALGGGEVTLLEMTGAYGAFANDGEWHRPTPILEIRTTKGDLIESYKANPQQALDKNIARTINDILSDNVARAPTFGSNSPLYFKDTVVASKTGTTNDNRDAWVIGYTPDIVVGAWAGNNDNTPMIRRNSSFVLAPTWHVVMNKVLARFPSTPFEPPEKESDLASLPPILAGEWQMGSSTKNVHEILYWLDKNDPRSGAPKNPYADPQLALWDYSVSLWAGNMTGIRGPDTMSLLTAIISPIHGSSVALNQPFTATAMSNETENILRVSYYLNGNYVGESDSAPFSLSIVPKEVGTATLHAVTESPLGNSEASITISVGDFTPMSISLTDER</sequence>
<keyword evidence="6" id="KW-0645">Protease</keyword>
<dbReference type="Pfam" id="PF00912">
    <property type="entry name" value="Transgly"/>
    <property type="match status" value="1"/>
</dbReference>
<evidence type="ECO:0000256" key="12">
    <source>
        <dbReference type="ARBA" id="ARBA00023136"/>
    </source>
</evidence>
<keyword evidence="10" id="KW-0133">Cell shape</keyword>
<gene>
    <name evidence="20" type="ORF">COX06_01385</name>
</gene>
<evidence type="ECO:0000259" key="19">
    <source>
        <dbReference type="Pfam" id="PF00912"/>
    </source>
</evidence>
<evidence type="ECO:0000256" key="14">
    <source>
        <dbReference type="ARBA" id="ARBA00023316"/>
    </source>
</evidence>
<feature type="domain" description="Penicillin-binding protein transpeptidase" evidence="18">
    <location>
        <begin position="334"/>
        <end position="601"/>
    </location>
</feature>
<evidence type="ECO:0000256" key="4">
    <source>
        <dbReference type="ARBA" id="ARBA00022475"/>
    </source>
</evidence>
<evidence type="ECO:0000256" key="3">
    <source>
        <dbReference type="ARBA" id="ARBA00007739"/>
    </source>
</evidence>
<dbReference type="GO" id="GO:0006508">
    <property type="term" value="P:proteolysis"/>
    <property type="evidence" value="ECO:0007669"/>
    <property type="project" value="UniProtKB-KW"/>
</dbReference>
<comment type="catalytic activity">
    <reaction evidence="16">
        <text>[GlcNAc-(1-&gt;4)-Mur2Ac(oyl-L-Ala-gamma-D-Glu-L-Lys-D-Ala-D-Ala)](n)-di-trans,octa-cis-undecaprenyl diphosphate + beta-D-GlcNAc-(1-&gt;4)-Mur2Ac(oyl-L-Ala-gamma-D-Glu-L-Lys-D-Ala-D-Ala)-di-trans,octa-cis-undecaprenyl diphosphate = [GlcNAc-(1-&gt;4)-Mur2Ac(oyl-L-Ala-gamma-D-Glu-L-Lys-D-Ala-D-Ala)](n+1)-di-trans,octa-cis-undecaprenyl diphosphate + di-trans,octa-cis-undecaprenyl diphosphate + H(+)</text>
        <dbReference type="Rhea" id="RHEA:23708"/>
        <dbReference type="Rhea" id="RHEA-COMP:9602"/>
        <dbReference type="Rhea" id="RHEA-COMP:9603"/>
        <dbReference type="ChEBI" id="CHEBI:15378"/>
        <dbReference type="ChEBI" id="CHEBI:58405"/>
        <dbReference type="ChEBI" id="CHEBI:60033"/>
        <dbReference type="ChEBI" id="CHEBI:78435"/>
        <dbReference type="EC" id="2.4.99.28"/>
    </reaction>
</comment>
<evidence type="ECO:0000256" key="15">
    <source>
        <dbReference type="ARBA" id="ARBA00034000"/>
    </source>
</evidence>
<evidence type="ECO:0000256" key="10">
    <source>
        <dbReference type="ARBA" id="ARBA00022960"/>
    </source>
</evidence>
<evidence type="ECO:0000256" key="1">
    <source>
        <dbReference type="ARBA" id="ARBA00004236"/>
    </source>
</evidence>
<dbReference type="SUPFAM" id="SSF56601">
    <property type="entry name" value="beta-lactamase/transpeptidase-like"/>
    <property type="match status" value="1"/>
</dbReference>
<name>A0A2H0BDN4_9BACT</name>
<feature type="transmembrane region" description="Helical" evidence="17">
    <location>
        <begin position="16"/>
        <end position="40"/>
    </location>
</feature>
<keyword evidence="7" id="KW-0328">Glycosyltransferase</keyword>
<dbReference type="Gene3D" id="1.10.3810.10">
    <property type="entry name" value="Biosynthetic peptidoglycan transglycosylase-like"/>
    <property type="match status" value="1"/>
</dbReference>
<evidence type="ECO:0000256" key="7">
    <source>
        <dbReference type="ARBA" id="ARBA00022676"/>
    </source>
</evidence>
<evidence type="ECO:0000256" key="11">
    <source>
        <dbReference type="ARBA" id="ARBA00022984"/>
    </source>
</evidence>
<dbReference type="InterPro" id="IPR023346">
    <property type="entry name" value="Lysozyme-like_dom_sf"/>
</dbReference>
<keyword evidence="17" id="KW-0812">Transmembrane</keyword>
<keyword evidence="12 17" id="KW-0472">Membrane</keyword>
<dbReference type="AlphaFoldDB" id="A0A2H0BDN4"/>
<comment type="subcellular location">
    <subcellularLocation>
        <location evidence="1">Cell membrane</location>
    </subcellularLocation>
</comment>
<proteinExistence type="inferred from homology"/>
<dbReference type="GO" id="GO:0005886">
    <property type="term" value="C:plasma membrane"/>
    <property type="evidence" value="ECO:0007669"/>
    <property type="project" value="UniProtKB-SubCell"/>
</dbReference>
<dbReference type="Gene3D" id="3.40.710.10">
    <property type="entry name" value="DD-peptidase/beta-lactamase superfamily"/>
    <property type="match status" value="1"/>
</dbReference>
<keyword evidence="5" id="KW-0121">Carboxypeptidase</keyword>
<keyword evidence="11" id="KW-0573">Peptidoglycan synthesis</keyword>
<dbReference type="InterPro" id="IPR013783">
    <property type="entry name" value="Ig-like_fold"/>
</dbReference>
<dbReference type="Gene3D" id="2.60.40.10">
    <property type="entry name" value="Immunoglobulins"/>
    <property type="match status" value="1"/>
</dbReference>
<comment type="catalytic activity">
    <reaction evidence="15">
        <text>Preferential cleavage: (Ac)2-L-Lys-D-Ala-|-D-Ala. Also transpeptidation of peptidyl-alanyl moieties that are N-acyl substituents of D-alanine.</text>
        <dbReference type="EC" id="3.4.16.4"/>
    </reaction>
</comment>
<dbReference type="NCBIfam" id="TIGR02074">
    <property type="entry name" value="PBP_1a_fam"/>
    <property type="match status" value="1"/>
</dbReference>
<dbReference type="PANTHER" id="PTHR32282">
    <property type="entry name" value="BINDING PROTEIN TRANSPEPTIDASE, PUTATIVE-RELATED"/>
    <property type="match status" value="1"/>
</dbReference>
<dbReference type="GO" id="GO:0030288">
    <property type="term" value="C:outer membrane-bounded periplasmic space"/>
    <property type="evidence" value="ECO:0007669"/>
    <property type="project" value="TreeGrafter"/>
</dbReference>
<organism evidence="20 21">
    <name type="scientific">Candidatus Zambryskibacteria bacterium CG22_combo_CG10-13_8_21_14_all_42_17</name>
    <dbReference type="NCBI Taxonomy" id="1975118"/>
    <lineage>
        <taxon>Bacteria</taxon>
        <taxon>Candidatus Zambryskiibacteriota</taxon>
    </lineage>
</organism>
<dbReference type="FunFam" id="1.10.3810.10:FF:000001">
    <property type="entry name" value="Penicillin-binding protein 1A"/>
    <property type="match status" value="1"/>
</dbReference>
<protein>
    <submittedName>
        <fullName evidence="20">Penicillin-binding protein</fullName>
    </submittedName>
</protein>
<comment type="similarity">
    <text evidence="3">In the N-terminal section; belongs to the glycosyltransferase 51 family.</text>
</comment>
<feature type="domain" description="Glycosyl transferase family 51" evidence="19">
    <location>
        <begin position="78"/>
        <end position="243"/>
    </location>
</feature>
<evidence type="ECO:0000259" key="18">
    <source>
        <dbReference type="Pfam" id="PF00905"/>
    </source>
</evidence>
<dbReference type="PANTHER" id="PTHR32282:SF11">
    <property type="entry name" value="PENICILLIN-BINDING PROTEIN 1B"/>
    <property type="match status" value="1"/>
</dbReference>
<evidence type="ECO:0000256" key="13">
    <source>
        <dbReference type="ARBA" id="ARBA00023268"/>
    </source>
</evidence>
<dbReference type="GO" id="GO:0008360">
    <property type="term" value="P:regulation of cell shape"/>
    <property type="evidence" value="ECO:0007669"/>
    <property type="project" value="UniProtKB-KW"/>
</dbReference>
<evidence type="ECO:0000256" key="5">
    <source>
        <dbReference type="ARBA" id="ARBA00022645"/>
    </source>
</evidence>
<dbReference type="InterPro" id="IPR050396">
    <property type="entry name" value="Glycosyltr_51/Transpeptidase"/>
</dbReference>
<keyword evidence="13" id="KW-0511">Multifunctional enzyme</keyword>
<evidence type="ECO:0000256" key="9">
    <source>
        <dbReference type="ARBA" id="ARBA00022801"/>
    </source>
</evidence>
<comment type="similarity">
    <text evidence="2">In the C-terminal section; belongs to the transpeptidase family.</text>
</comment>
<dbReference type="Pfam" id="PF17957">
    <property type="entry name" value="Big_7"/>
    <property type="match status" value="1"/>
</dbReference>
<evidence type="ECO:0000256" key="16">
    <source>
        <dbReference type="ARBA" id="ARBA00049902"/>
    </source>
</evidence>
<dbReference type="Proteomes" id="UP000229794">
    <property type="component" value="Unassembled WGS sequence"/>
</dbReference>
<keyword evidence="8" id="KW-0808">Transferase</keyword>
<dbReference type="InterPro" id="IPR001264">
    <property type="entry name" value="Glyco_trans_51"/>
</dbReference>
<dbReference type="InterPro" id="IPR001460">
    <property type="entry name" value="PCN-bd_Tpept"/>
</dbReference>
<dbReference type="GO" id="GO:0009252">
    <property type="term" value="P:peptidoglycan biosynthetic process"/>
    <property type="evidence" value="ECO:0007669"/>
    <property type="project" value="UniProtKB-KW"/>
</dbReference>
<evidence type="ECO:0000256" key="8">
    <source>
        <dbReference type="ARBA" id="ARBA00022679"/>
    </source>
</evidence>
<reference evidence="20 21" key="1">
    <citation type="submission" date="2017-09" db="EMBL/GenBank/DDBJ databases">
        <title>Depth-based differentiation of microbial function through sediment-hosted aquifers and enrichment of novel symbionts in the deep terrestrial subsurface.</title>
        <authorList>
            <person name="Probst A.J."/>
            <person name="Ladd B."/>
            <person name="Jarett J.K."/>
            <person name="Geller-Mcgrath D.E."/>
            <person name="Sieber C.M."/>
            <person name="Emerson J.B."/>
            <person name="Anantharaman K."/>
            <person name="Thomas B.C."/>
            <person name="Malmstrom R."/>
            <person name="Stieglmeier M."/>
            <person name="Klingl A."/>
            <person name="Woyke T."/>
            <person name="Ryan C.M."/>
            <person name="Banfield J.F."/>
        </authorList>
    </citation>
    <scope>NUCLEOTIDE SEQUENCE [LARGE SCALE GENOMIC DNA]</scope>
    <source>
        <strain evidence="20">CG22_combo_CG10-13_8_21_14_all_42_17</strain>
    </source>
</reference>
<dbReference type="GO" id="GO:0009002">
    <property type="term" value="F:serine-type D-Ala-D-Ala carboxypeptidase activity"/>
    <property type="evidence" value="ECO:0007669"/>
    <property type="project" value="UniProtKB-EC"/>
</dbReference>
<evidence type="ECO:0000313" key="20">
    <source>
        <dbReference type="EMBL" id="PIP55782.1"/>
    </source>
</evidence>
<dbReference type="InterPro" id="IPR012338">
    <property type="entry name" value="Beta-lactam/transpept-like"/>
</dbReference>
<dbReference type="Pfam" id="PF00905">
    <property type="entry name" value="Transpeptidase"/>
    <property type="match status" value="1"/>
</dbReference>
<dbReference type="GO" id="GO:0008658">
    <property type="term" value="F:penicillin binding"/>
    <property type="evidence" value="ECO:0007669"/>
    <property type="project" value="InterPro"/>
</dbReference>
<keyword evidence="9" id="KW-0378">Hydrolase</keyword>
<dbReference type="GO" id="GO:0008955">
    <property type="term" value="F:peptidoglycan glycosyltransferase activity"/>
    <property type="evidence" value="ECO:0007669"/>
    <property type="project" value="UniProtKB-EC"/>
</dbReference>
<dbReference type="SUPFAM" id="SSF53955">
    <property type="entry name" value="Lysozyme-like"/>
    <property type="match status" value="1"/>
</dbReference>
<comment type="caution">
    <text evidence="20">The sequence shown here is derived from an EMBL/GenBank/DDBJ whole genome shotgun (WGS) entry which is preliminary data.</text>
</comment>
<accession>A0A2H0BDN4</accession>
<dbReference type="EMBL" id="PCST01000018">
    <property type="protein sequence ID" value="PIP55782.1"/>
    <property type="molecule type" value="Genomic_DNA"/>
</dbReference>
<dbReference type="InterPro" id="IPR036950">
    <property type="entry name" value="PBP_transglycosylase"/>
</dbReference>
<dbReference type="GO" id="GO:0071555">
    <property type="term" value="P:cell wall organization"/>
    <property type="evidence" value="ECO:0007669"/>
    <property type="project" value="UniProtKB-KW"/>
</dbReference>
<keyword evidence="4" id="KW-1003">Cell membrane</keyword>